<dbReference type="Gene3D" id="3.90.180.10">
    <property type="entry name" value="Medium-chain alcohol dehydrogenases, catalytic domain"/>
    <property type="match status" value="1"/>
</dbReference>
<accession>A0AAE1I7F9</accession>
<dbReference type="SUPFAM" id="SSF51735">
    <property type="entry name" value="NAD(P)-binding Rossmann-fold domains"/>
    <property type="match status" value="1"/>
</dbReference>
<dbReference type="PANTHER" id="PTHR45348:SF5">
    <property type="entry name" value="OXIDOREDUCTASE, PUTATIVE (AFU_ORTHOLOGUE AFUA_8G01420)-RELATED"/>
    <property type="match status" value="1"/>
</dbReference>
<protein>
    <recommendedName>
        <fullName evidence="3">Enoyl reductase (ER) domain-containing protein</fullName>
    </recommendedName>
</protein>
<dbReference type="GO" id="GO:0016651">
    <property type="term" value="F:oxidoreductase activity, acting on NAD(P)H"/>
    <property type="evidence" value="ECO:0007669"/>
    <property type="project" value="InterPro"/>
</dbReference>
<evidence type="ECO:0000313" key="5">
    <source>
        <dbReference type="Proteomes" id="UP001273209"/>
    </source>
</evidence>
<evidence type="ECO:0000256" key="2">
    <source>
        <dbReference type="ARBA" id="ARBA00023002"/>
    </source>
</evidence>
<evidence type="ECO:0000259" key="3">
    <source>
        <dbReference type="SMART" id="SM00829"/>
    </source>
</evidence>
<dbReference type="EMBL" id="JAWRVG010000049">
    <property type="protein sequence ID" value="KAK4064197.1"/>
    <property type="molecule type" value="Genomic_DNA"/>
</dbReference>
<name>A0AAE1I7F9_9HYPO</name>
<gene>
    <name evidence="4" type="ORF">Triagg1_9176</name>
</gene>
<comment type="caution">
    <text evidence="4">The sequence shown here is derived from an EMBL/GenBank/DDBJ whole genome shotgun (WGS) entry which is preliminary data.</text>
</comment>
<dbReference type="AlphaFoldDB" id="A0AAE1I7F9"/>
<proteinExistence type="inferred from homology"/>
<dbReference type="PANTHER" id="PTHR45348">
    <property type="entry name" value="HYPOTHETICAL OXIDOREDUCTASE (EUROFUNG)"/>
    <property type="match status" value="1"/>
</dbReference>
<dbReference type="InterPro" id="IPR011032">
    <property type="entry name" value="GroES-like_sf"/>
</dbReference>
<dbReference type="CDD" id="cd08249">
    <property type="entry name" value="enoyl_reductase_like"/>
    <property type="match status" value="1"/>
</dbReference>
<sequence length="666" mass="73273">MQELVIYGKPTYSGFVREAEIPKPGPKDVLIKVAYTGLNPKDWKFTKNRDQSTAFNVGDDVSGTVEAVGSEVFEYKPGDRVEGFHRMFQPHGTYAEYTVVPASTTFSLPPNISLESGAGLPLSFMTAALALYQYLGVPLPTTVNESAQKTPILIWGGATAVGAYALQLAKLSKIGPIITVAGNGIDYVQSLNAADHIIDYRKGDVTEQILAAAGSAKIRIAFDAVSGHGSYERITEVLLASGGGHINMVDPPTDQTWKFPETIKFTRTFVSSAYHVSHSFINEEQAYADGEFAYFFYRYLSHLLAEGKFRPHPVEILPDGLNSIVEGVQALYDGKVSAKKLVARTLPIINQELWCFWIKLLYHLDLDDLDIEQIDRDVIIDLADGYSKMTIIPLTCSVKKQHTTPIGALLNPARNAPIKLQAYALFIALLHNAPFCGLILLELKPVYCPSTTHIGLGGEKGSILVMANNQNLFFYAPTWDYPPNGPIKLGNVITSVKKPERPLHWVPPSDSDIFSTKKMSVEHTKDQLQGERFSILVRFFSIFGLNVRIDSAIPHVGPISFGGSEAGNMASNKAVTAFKNGDDFVFAFRVSKVLVGKGTDHVVSEEDYRRGAMLGNEKEQQRIKSLSHLVLKVEYPDAEDEGYDAEELTEGEDVVFCAIPRETNGI</sequence>
<dbReference type="Pfam" id="PF13602">
    <property type="entry name" value="ADH_zinc_N_2"/>
    <property type="match status" value="1"/>
</dbReference>
<keyword evidence="2" id="KW-0560">Oxidoreductase</keyword>
<dbReference type="InterPro" id="IPR020843">
    <property type="entry name" value="ER"/>
</dbReference>
<comment type="similarity">
    <text evidence="1">Belongs to the zinc-containing alcohol dehydrogenase family.</text>
</comment>
<dbReference type="InterPro" id="IPR036291">
    <property type="entry name" value="NAD(P)-bd_dom_sf"/>
</dbReference>
<evidence type="ECO:0000313" key="4">
    <source>
        <dbReference type="EMBL" id="KAK4064197.1"/>
    </source>
</evidence>
<feature type="domain" description="Enoyl reductase (ER)" evidence="3">
    <location>
        <begin position="14"/>
        <end position="342"/>
    </location>
</feature>
<reference evidence="4" key="1">
    <citation type="submission" date="2023-11" db="EMBL/GenBank/DDBJ databases">
        <title>The genome sequences of three competitors of mushroom-forming fungi.</title>
        <authorList>
            <person name="Beijen E."/>
            <person name="Ohm R.A."/>
        </authorList>
    </citation>
    <scope>NUCLEOTIDE SEQUENCE</scope>
    <source>
        <strain evidence="4">CBS 100526</strain>
    </source>
</reference>
<evidence type="ECO:0000256" key="1">
    <source>
        <dbReference type="ARBA" id="ARBA00008072"/>
    </source>
</evidence>
<keyword evidence="5" id="KW-1185">Reference proteome</keyword>
<dbReference type="GeneID" id="87924009"/>
<dbReference type="Pfam" id="PF08240">
    <property type="entry name" value="ADH_N"/>
    <property type="match status" value="1"/>
</dbReference>
<dbReference type="InterPro" id="IPR013154">
    <property type="entry name" value="ADH-like_N"/>
</dbReference>
<dbReference type="SUPFAM" id="SSF50129">
    <property type="entry name" value="GroES-like"/>
    <property type="match status" value="1"/>
</dbReference>
<dbReference type="Proteomes" id="UP001273209">
    <property type="component" value="Unassembled WGS sequence"/>
</dbReference>
<organism evidence="4 5">
    <name type="scientific">Trichoderma aggressivum f. europaeum</name>
    <dbReference type="NCBI Taxonomy" id="173218"/>
    <lineage>
        <taxon>Eukaryota</taxon>
        <taxon>Fungi</taxon>
        <taxon>Dikarya</taxon>
        <taxon>Ascomycota</taxon>
        <taxon>Pezizomycotina</taxon>
        <taxon>Sordariomycetes</taxon>
        <taxon>Hypocreomycetidae</taxon>
        <taxon>Hypocreales</taxon>
        <taxon>Hypocreaceae</taxon>
        <taxon>Trichoderma</taxon>
    </lineage>
</organism>
<dbReference type="RefSeq" id="XP_062751949.1">
    <property type="nucleotide sequence ID" value="XM_062904104.1"/>
</dbReference>
<dbReference type="InterPro" id="IPR047122">
    <property type="entry name" value="Trans-enoyl_RdTase-like"/>
</dbReference>
<dbReference type="SMART" id="SM00829">
    <property type="entry name" value="PKS_ER"/>
    <property type="match status" value="1"/>
</dbReference>
<dbReference type="Gene3D" id="3.40.50.720">
    <property type="entry name" value="NAD(P)-binding Rossmann-like Domain"/>
    <property type="match status" value="1"/>
</dbReference>